<dbReference type="Proteomes" id="UP000050424">
    <property type="component" value="Unassembled WGS sequence"/>
</dbReference>
<comment type="caution">
    <text evidence="2">The sequence shown here is derived from an EMBL/GenBank/DDBJ whole genome shotgun (WGS) entry which is preliminary data.</text>
</comment>
<evidence type="ECO:0000313" key="3">
    <source>
        <dbReference type="Proteomes" id="UP000050424"/>
    </source>
</evidence>
<reference evidence="2 3" key="1">
    <citation type="submission" date="2015-09" db="EMBL/GenBank/DDBJ databases">
        <title>Draft genome of a European isolate of the apple canker pathogen Neonectria ditissima.</title>
        <authorList>
            <person name="Gomez-Cortecero A."/>
            <person name="Harrison R.J."/>
            <person name="Armitage A.D."/>
        </authorList>
    </citation>
    <scope>NUCLEOTIDE SEQUENCE [LARGE SCALE GENOMIC DNA]</scope>
    <source>
        <strain evidence="2 3">R09/05</strain>
    </source>
</reference>
<organism evidence="2 3">
    <name type="scientific">Neonectria ditissima</name>
    <dbReference type="NCBI Taxonomy" id="78410"/>
    <lineage>
        <taxon>Eukaryota</taxon>
        <taxon>Fungi</taxon>
        <taxon>Dikarya</taxon>
        <taxon>Ascomycota</taxon>
        <taxon>Pezizomycotina</taxon>
        <taxon>Sordariomycetes</taxon>
        <taxon>Hypocreomycetidae</taxon>
        <taxon>Hypocreales</taxon>
        <taxon>Nectriaceae</taxon>
        <taxon>Neonectria</taxon>
    </lineage>
</organism>
<feature type="compositionally biased region" description="Basic and acidic residues" evidence="1">
    <location>
        <begin position="120"/>
        <end position="136"/>
    </location>
</feature>
<dbReference type="EMBL" id="LKCW01000009">
    <property type="protein sequence ID" value="KPM45287.1"/>
    <property type="molecule type" value="Genomic_DNA"/>
</dbReference>
<name>A0A0P7BV50_9HYPO</name>
<accession>A0A0P7BV50</accession>
<evidence type="ECO:0000313" key="2">
    <source>
        <dbReference type="EMBL" id="KPM45287.1"/>
    </source>
</evidence>
<keyword evidence="3" id="KW-1185">Reference proteome</keyword>
<gene>
    <name evidence="2" type="ORF">AK830_g1294</name>
</gene>
<proteinExistence type="predicted"/>
<sequence length="154" mass="17452">MGKSKSKSNGKDLPSDPPSPLSDKDTSPPRPGTSGTENLLMTTRKEASEQYLKAQRAERAYRSKKHATLARANYNEAKAHFRDAVSHFRLGVKGMFSVTKAAPYMLGEKREQRRRKAESKKRERTLERKKRLEEALAKGQADEESEEKQDKSSE</sequence>
<protein>
    <submittedName>
        <fullName evidence="2">Uncharacterized protein</fullName>
    </submittedName>
</protein>
<dbReference type="OrthoDB" id="4771937at2759"/>
<feature type="region of interest" description="Disordered" evidence="1">
    <location>
        <begin position="1"/>
        <end position="44"/>
    </location>
</feature>
<feature type="region of interest" description="Disordered" evidence="1">
    <location>
        <begin position="107"/>
        <end position="154"/>
    </location>
</feature>
<dbReference type="AlphaFoldDB" id="A0A0P7BV50"/>
<evidence type="ECO:0000256" key="1">
    <source>
        <dbReference type="SAM" id="MobiDB-lite"/>
    </source>
</evidence>